<evidence type="ECO:0000259" key="5">
    <source>
        <dbReference type="SMART" id="SM00861"/>
    </source>
</evidence>
<evidence type="ECO:0000313" key="6">
    <source>
        <dbReference type="EMBL" id="KOO25707.1"/>
    </source>
</evidence>
<evidence type="ECO:0000256" key="1">
    <source>
        <dbReference type="ARBA" id="ARBA00001964"/>
    </source>
</evidence>
<dbReference type="SMART" id="SM00861">
    <property type="entry name" value="Transket_pyr"/>
    <property type="match status" value="1"/>
</dbReference>
<name>A0A0M0JH87_9EUKA</name>
<comment type="caution">
    <text evidence="6">The sequence shown here is derived from an EMBL/GenBank/DDBJ whole genome shotgun (WGS) entry which is preliminary data.</text>
</comment>
<keyword evidence="2" id="KW-0560">Oxidoreductase</keyword>
<dbReference type="PANTHER" id="PTHR42980">
    <property type="entry name" value="2-OXOISOVALERATE DEHYDROGENASE SUBUNIT BETA-RELATED"/>
    <property type="match status" value="1"/>
</dbReference>
<dbReference type="Proteomes" id="UP000037460">
    <property type="component" value="Unassembled WGS sequence"/>
</dbReference>
<comment type="cofactor">
    <cofactor evidence="1">
        <name>thiamine diphosphate</name>
        <dbReference type="ChEBI" id="CHEBI:58937"/>
    </cofactor>
</comment>
<organism evidence="6 7">
    <name type="scientific">Chrysochromulina tobinii</name>
    <dbReference type="NCBI Taxonomy" id="1460289"/>
    <lineage>
        <taxon>Eukaryota</taxon>
        <taxon>Haptista</taxon>
        <taxon>Haptophyta</taxon>
        <taxon>Prymnesiophyceae</taxon>
        <taxon>Prymnesiales</taxon>
        <taxon>Chrysochromulinaceae</taxon>
        <taxon>Chrysochromulina</taxon>
    </lineage>
</organism>
<keyword evidence="7" id="KW-1185">Reference proteome</keyword>
<evidence type="ECO:0000256" key="3">
    <source>
        <dbReference type="ARBA" id="ARBA00051764"/>
    </source>
</evidence>
<feature type="domain" description="Transketolase-like pyrimidine-binding" evidence="5">
    <location>
        <begin position="147"/>
        <end position="323"/>
    </location>
</feature>
<evidence type="ECO:0000256" key="4">
    <source>
        <dbReference type="SAM" id="MobiDB-lite"/>
    </source>
</evidence>
<accession>A0A0M0JH87</accession>
<proteinExistence type="predicted"/>
<dbReference type="Pfam" id="PF02779">
    <property type="entry name" value="Transket_pyr"/>
    <property type="match status" value="1"/>
</dbReference>
<dbReference type="AlphaFoldDB" id="A0A0M0JH87"/>
<dbReference type="InterPro" id="IPR029061">
    <property type="entry name" value="THDP-binding"/>
</dbReference>
<dbReference type="Gene3D" id="3.40.50.970">
    <property type="match status" value="2"/>
</dbReference>
<dbReference type="GO" id="GO:0007584">
    <property type="term" value="P:response to nutrient"/>
    <property type="evidence" value="ECO:0007669"/>
    <property type="project" value="TreeGrafter"/>
</dbReference>
<protein>
    <submittedName>
        <fullName evidence="6">2-oxoisovalerate e1 alpha and beta fusion</fullName>
    </submittedName>
</protein>
<feature type="compositionally biased region" description="Low complexity" evidence="4">
    <location>
        <begin position="125"/>
        <end position="141"/>
    </location>
</feature>
<dbReference type="PANTHER" id="PTHR42980:SF1">
    <property type="entry name" value="2-OXOISOVALERATE DEHYDROGENASE SUBUNIT BETA, MITOCHONDRIAL"/>
    <property type="match status" value="1"/>
</dbReference>
<dbReference type="SUPFAM" id="SSF52518">
    <property type="entry name" value="Thiamin diphosphate-binding fold (THDP-binding)"/>
    <property type="match status" value="2"/>
</dbReference>
<reference evidence="7" key="1">
    <citation type="journal article" date="2015" name="PLoS Genet.">
        <title>Genome Sequence and Transcriptome Analyses of Chrysochromulina tobin: Metabolic Tools for Enhanced Algal Fitness in the Prominent Order Prymnesiales (Haptophyceae).</title>
        <authorList>
            <person name="Hovde B.T."/>
            <person name="Deodato C.R."/>
            <person name="Hunsperger H.M."/>
            <person name="Ryken S.A."/>
            <person name="Yost W."/>
            <person name="Jha R.K."/>
            <person name="Patterson J."/>
            <person name="Monnat R.J. Jr."/>
            <person name="Barlow S.B."/>
            <person name="Starkenburg S.R."/>
            <person name="Cattolico R.A."/>
        </authorList>
    </citation>
    <scope>NUCLEOTIDE SEQUENCE</scope>
    <source>
        <strain evidence="7">CCMP291</strain>
    </source>
</reference>
<comment type="catalytic activity">
    <reaction evidence="3">
        <text>N(6)-[(R)-lipoyl]-L-lysyl-[protein] + 3-methyl-2-oxobutanoate + H(+) = N(6)-[(R)-S(8)-2-methylpropanoyldihydrolipoyl]-L-lysyl-[protein] + CO2</text>
        <dbReference type="Rhea" id="RHEA:13457"/>
        <dbReference type="Rhea" id="RHEA-COMP:10474"/>
        <dbReference type="Rhea" id="RHEA-COMP:10497"/>
        <dbReference type="ChEBI" id="CHEBI:11851"/>
        <dbReference type="ChEBI" id="CHEBI:15378"/>
        <dbReference type="ChEBI" id="CHEBI:16526"/>
        <dbReference type="ChEBI" id="CHEBI:83099"/>
        <dbReference type="ChEBI" id="CHEBI:83142"/>
        <dbReference type="EC" id="1.2.4.4"/>
    </reaction>
    <physiologicalReaction direction="left-to-right" evidence="3">
        <dbReference type="Rhea" id="RHEA:13458"/>
    </physiologicalReaction>
</comment>
<feature type="region of interest" description="Disordered" evidence="4">
    <location>
        <begin position="123"/>
        <end position="149"/>
    </location>
</feature>
<evidence type="ECO:0000313" key="7">
    <source>
        <dbReference type="Proteomes" id="UP000037460"/>
    </source>
</evidence>
<dbReference type="OrthoDB" id="192577at2759"/>
<dbReference type="EMBL" id="JWZX01002940">
    <property type="protein sequence ID" value="KOO25707.1"/>
    <property type="molecule type" value="Genomic_DNA"/>
</dbReference>
<dbReference type="GO" id="GO:0003863">
    <property type="term" value="F:branched-chain 2-oxo acid dehydrogenase activity"/>
    <property type="evidence" value="ECO:0007669"/>
    <property type="project" value="UniProtKB-EC"/>
</dbReference>
<evidence type="ECO:0000256" key="2">
    <source>
        <dbReference type="ARBA" id="ARBA00023002"/>
    </source>
</evidence>
<sequence>MLRASRDAAEYVRTTRKPATLLLNNLSRRFGHAATDRQAAYLSDAEIRAQLARDPVVDALAAAIHAGIVPNLDAALEENIRIGEFAREAFAAARAEPREMTEAALIARCGPQRRKREAIDAVRHGAPPTESASSAEAGSASRTTKPSDMRQLMTRAITELMGGNERIVYVGEDVEHGGYYRVSEGLKGKFGRRRCFDWPPDEASLVGAGIGLAQAGRLPIIEIPYAAYLSCGYNQFVEACFLHWLPDGKQPNGMVFRMQGFDEGIFGGHFHTANGPPVFGIPGLDVLCFSNGRDWARGLRSCLRHAEVGGVSMLLDSTALLTRRHLCTDARDGAWEFAYPAACVGGAEELEPDDVLLYRHGRRPTEQVDTAECRANI</sequence>
<gene>
    <name evidence="6" type="ORF">Ctob_005975</name>
</gene>
<dbReference type="InterPro" id="IPR005475">
    <property type="entry name" value="Transketolase-like_Pyr-bd"/>
</dbReference>
<dbReference type="GO" id="GO:0009083">
    <property type="term" value="P:branched-chain amino acid catabolic process"/>
    <property type="evidence" value="ECO:0007669"/>
    <property type="project" value="TreeGrafter"/>
</dbReference>